<dbReference type="GO" id="GO:0006950">
    <property type="term" value="P:response to stress"/>
    <property type="evidence" value="ECO:0007669"/>
    <property type="project" value="TreeGrafter"/>
</dbReference>
<proteinExistence type="predicted"/>
<dbReference type="InterPro" id="IPR036390">
    <property type="entry name" value="WH_DNA-bd_sf"/>
</dbReference>
<dbReference type="Pfam" id="PF12802">
    <property type="entry name" value="MarR_2"/>
    <property type="match status" value="1"/>
</dbReference>
<dbReference type="InterPro" id="IPR000835">
    <property type="entry name" value="HTH_MarR-typ"/>
</dbReference>
<evidence type="ECO:0000259" key="1">
    <source>
        <dbReference type="PROSITE" id="PS50995"/>
    </source>
</evidence>
<reference evidence="2 3" key="1">
    <citation type="submission" date="2019-06" db="EMBL/GenBank/DDBJ databases">
        <title>Persicimonas caeni gen. nov., sp. nov., a predatory bacterium isolated from solar saltern.</title>
        <authorList>
            <person name="Wang S."/>
        </authorList>
    </citation>
    <scope>NUCLEOTIDE SEQUENCE [LARGE SCALE GENOMIC DNA]</scope>
    <source>
        <strain evidence="2 3">YN101</strain>
    </source>
</reference>
<name>A0A4Y6PZA5_PERCE</name>
<protein>
    <submittedName>
        <fullName evidence="2">MarR family transcriptional regulator</fullName>
    </submittedName>
</protein>
<dbReference type="SMART" id="SM00347">
    <property type="entry name" value="HTH_MARR"/>
    <property type="match status" value="1"/>
</dbReference>
<feature type="domain" description="HTH marR-type" evidence="1">
    <location>
        <begin position="17"/>
        <end position="152"/>
    </location>
</feature>
<evidence type="ECO:0000313" key="2">
    <source>
        <dbReference type="EMBL" id="QDG53651.1"/>
    </source>
</evidence>
<keyword evidence="3" id="KW-1185">Reference proteome</keyword>
<dbReference type="OrthoDB" id="5456373at2"/>
<dbReference type="PANTHER" id="PTHR33164">
    <property type="entry name" value="TRANSCRIPTIONAL REGULATOR, MARR FAMILY"/>
    <property type="match status" value="1"/>
</dbReference>
<evidence type="ECO:0000313" key="3">
    <source>
        <dbReference type="Proteomes" id="UP000315995"/>
    </source>
</evidence>
<accession>A0A4Y6PZA5</accession>
<sequence>MSEQPRDSDKAFEERKRRSFFQVLFKAARLINEMALERVREATGDERIRPAHTSLFPHIDAEGKRLTQLADKLGVTKQAVQQLVDDLEQMGFVERVPDPSDGRAKLIRWSSSGRAGLDAGLGLLMEFERELAEEIGEGELRTAHEVLLRVVDWVEGE</sequence>
<dbReference type="PROSITE" id="PS50995">
    <property type="entry name" value="HTH_MARR_2"/>
    <property type="match status" value="1"/>
</dbReference>
<dbReference type="Gene3D" id="1.10.10.10">
    <property type="entry name" value="Winged helix-like DNA-binding domain superfamily/Winged helix DNA-binding domain"/>
    <property type="match status" value="1"/>
</dbReference>
<dbReference type="AlphaFoldDB" id="A0A4Y6PZA5"/>
<organism evidence="2 3">
    <name type="scientific">Persicimonas caeni</name>
    <dbReference type="NCBI Taxonomy" id="2292766"/>
    <lineage>
        <taxon>Bacteria</taxon>
        <taxon>Deltaproteobacteria</taxon>
        <taxon>Bradymonadales</taxon>
        <taxon>Bradymonadaceae</taxon>
        <taxon>Persicimonas</taxon>
    </lineage>
</organism>
<dbReference type="PRINTS" id="PR00598">
    <property type="entry name" value="HTHMARR"/>
</dbReference>
<dbReference type="InterPro" id="IPR039422">
    <property type="entry name" value="MarR/SlyA-like"/>
</dbReference>
<gene>
    <name evidence="2" type="ORF">FIV42_23760</name>
</gene>
<dbReference type="InterPro" id="IPR036388">
    <property type="entry name" value="WH-like_DNA-bd_sf"/>
</dbReference>
<dbReference type="EMBL" id="CP041186">
    <property type="protein sequence ID" value="QDG53651.1"/>
    <property type="molecule type" value="Genomic_DNA"/>
</dbReference>
<dbReference type="RefSeq" id="WP_141200105.1">
    <property type="nucleotide sequence ID" value="NZ_CP041186.1"/>
</dbReference>
<dbReference type="PANTHER" id="PTHR33164:SF99">
    <property type="entry name" value="MARR FAMILY REGULATORY PROTEIN"/>
    <property type="match status" value="1"/>
</dbReference>
<dbReference type="GO" id="GO:0003700">
    <property type="term" value="F:DNA-binding transcription factor activity"/>
    <property type="evidence" value="ECO:0007669"/>
    <property type="project" value="InterPro"/>
</dbReference>
<dbReference type="Proteomes" id="UP000315995">
    <property type="component" value="Chromosome"/>
</dbReference>
<accession>A0A5B8YA62</accession>
<dbReference type="SUPFAM" id="SSF46785">
    <property type="entry name" value="Winged helix' DNA-binding domain"/>
    <property type="match status" value="1"/>
</dbReference>